<dbReference type="EMBL" id="JAHRIQ010032596">
    <property type="protein sequence ID" value="MEQ2231323.1"/>
    <property type="molecule type" value="Genomic_DNA"/>
</dbReference>
<reference evidence="1 2" key="1">
    <citation type="submission" date="2021-06" db="EMBL/GenBank/DDBJ databases">
        <authorList>
            <person name="Palmer J.M."/>
        </authorList>
    </citation>
    <scope>NUCLEOTIDE SEQUENCE [LARGE SCALE GENOMIC DNA]</scope>
    <source>
        <strain evidence="2">if_2019</strain>
        <tissue evidence="1">Muscle</tissue>
    </source>
</reference>
<evidence type="ECO:0000313" key="2">
    <source>
        <dbReference type="Proteomes" id="UP001482620"/>
    </source>
</evidence>
<protein>
    <submittedName>
        <fullName evidence="1">Uncharacterized protein</fullName>
    </submittedName>
</protein>
<keyword evidence="2" id="KW-1185">Reference proteome</keyword>
<sequence>MINSAGAQQGTVLIETLRFFSVYSRMLHIVGDGNSIGTVVIFQSENCGFNSNLNCHMSICPWARYSPSCLPICVLVYDCAKKLPMMKNITNNNGFTRFIHVFPTQRPPTQ</sequence>
<comment type="caution">
    <text evidence="1">The sequence shown here is derived from an EMBL/GenBank/DDBJ whole genome shotgun (WGS) entry which is preliminary data.</text>
</comment>
<proteinExistence type="predicted"/>
<dbReference type="Proteomes" id="UP001482620">
    <property type="component" value="Unassembled WGS sequence"/>
</dbReference>
<name>A0ABV0TI82_9TELE</name>
<evidence type="ECO:0000313" key="1">
    <source>
        <dbReference type="EMBL" id="MEQ2231323.1"/>
    </source>
</evidence>
<gene>
    <name evidence="1" type="ORF">ILYODFUR_038370</name>
</gene>
<accession>A0ABV0TI82</accession>
<organism evidence="1 2">
    <name type="scientific">Ilyodon furcidens</name>
    <name type="common">goldbreast splitfin</name>
    <dbReference type="NCBI Taxonomy" id="33524"/>
    <lineage>
        <taxon>Eukaryota</taxon>
        <taxon>Metazoa</taxon>
        <taxon>Chordata</taxon>
        <taxon>Craniata</taxon>
        <taxon>Vertebrata</taxon>
        <taxon>Euteleostomi</taxon>
        <taxon>Actinopterygii</taxon>
        <taxon>Neopterygii</taxon>
        <taxon>Teleostei</taxon>
        <taxon>Neoteleostei</taxon>
        <taxon>Acanthomorphata</taxon>
        <taxon>Ovalentaria</taxon>
        <taxon>Atherinomorphae</taxon>
        <taxon>Cyprinodontiformes</taxon>
        <taxon>Goodeidae</taxon>
        <taxon>Ilyodon</taxon>
    </lineage>
</organism>